<evidence type="ECO:0000313" key="2">
    <source>
        <dbReference type="Proteomes" id="UP000245207"/>
    </source>
</evidence>
<dbReference type="Proteomes" id="UP000245207">
    <property type="component" value="Unassembled WGS sequence"/>
</dbReference>
<dbReference type="InterPro" id="IPR035992">
    <property type="entry name" value="Ricin_B-like_lectins"/>
</dbReference>
<organism evidence="1 2">
    <name type="scientific">Artemisia annua</name>
    <name type="common">Sweet wormwood</name>
    <dbReference type="NCBI Taxonomy" id="35608"/>
    <lineage>
        <taxon>Eukaryota</taxon>
        <taxon>Viridiplantae</taxon>
        <taxon>Streptophyta</taxon>
        <taxon>Embryophyta</taxon>
        <taxon>Tracheophyta</taxon>
        <taxon>Spermatophyta</taxon>
        <taxon>Magnoliopsida</taxon>
        <taxon>eudicotyledons</taxon>
        <taxon>Gunneridae</taxon>
        <taxon>Pentapetalae</taxon>
        <taxon>asterids</taxon>
        <taxon>campanulids</taxon>
        <taxon>Asterales</taxon>
        <taxon>Asteraceae</taxon>
        <taxon>Asteroideae</taxon>
        <taxon>Anthemideae</taxon>
        <taxon>Artemisiinae</taxon>
        <taxon>Artemisia</taxon>
    </lineage>
</organism>
<dbReference type="EMBL" id="PKPP01006256">
    <property type="protein sequence ID" value="PWA57123.1"/>
    <property type="molecule type" value="Genomic_DNA"/>
</dbReference>
<proteinExistence type="predicted"/>
<dbReference type="CDD" id="cd23431">
    <property type="entry name" value="beta-trefoil_Ricin_AtEULS3-like"/>
    <property type="match status" value="1"/>
</dbReference>
<accession>A0A2U1M772</accession>
<dbReference type="PANTHER" id="PTHR31257:SF2">
    <property type="entry name" value="RICIN B-LIKE LECTIN EULS3"/>
    <property type="match status" value="1"/>
</dbReference>
<dbReference type="Gene3D" id="2.80.10.50">
    <property type="match status" value="1"/>
</dbReference>
<dbReference type="OrthoDB" id="7769065at2759"/>
<dbReference type="AlphaFoldDB" id="A0A2U1M772"/>
<dbReference type="GO" id="GO:0030246">
    <property type="term" value="F:carbohydrate binding"/>
    <property type="evidence" value="ECO:0007669"/>
    <property type="project" value="UniProtKB-KW"/>
</dbReference>
<gene>
    <name evidence="1" type="ORF">CTI12_AA412080</name>
</gene>
<comment type="caution">
    <text evidence="1">The sequence shown here is derived from an EMBL/GenBank/DDBJ whole genome shotgun (WGS) entry which is preliminary data.</text>
</comment>
<name>A0A2U1M772_ARTAN</name>
<keyword evidence="1" id="KW-0430">Lectin</keyword>
<sequence>MFLTSFLKPPLPIPKCYVPALPGHVVVVYISDDHWVKDDKFGKNIKDEEGYTSFALVNKATGQALKHSIGVTYPVQLVDYNPGKLDKTVLWTMGRNLGDGYRAIRAVDNIHLNLDAYEGIPKLGGVHDGTHIVLWDWFGNDKQKWTIVAYYGKMVFYEGLNTFYNVRI</sequence>
<keyword evidence="2" id="KW-1185">Reference proteome</keyword>
<evidence type="ECO:0000313" key="1">
    <source>
        <dbReference type="EMBL" id="PWA57123.1"/>
    </source>
</evidence>
<dbReference type="SUPFAM" id="SSF50370">
    <property type="entry name" value="Ricin B-like lectins"/>
    <property type="match status" value="1"/>
</dbReference>
<dbReference type="STRING" id="35608.A0A2U1M772"/>
<dbReference type="InterPro" id="IPR040249">
    <property type="entry name" value="Ricin_B-like_lectin_EULS3-like"/>
</dbReference>
<reference evidence="1 2" key="1">
    <citation type="journal article" date="2018" name="Mol. Plant">
        <title>The genome of Artemisia annua provides insight into the evolution of Asteraceae family and artemisinin biosynthesis.</title>
        <authorList>
            <person name="Shen Q."/>
            <person name="Zhang L."/>
            <person name="Liao Z."/>
            <person name="Wang S."/>
            <person name="Yan T."/>
            <person name="Shi P."/>
            <person name="Liu M."/>
            <person name="Fu X."/>
            <person name="Pan Q."/>
            <person name="Wang Y."/>
            <person name="Lv Z."/>
            <person name="Lu X."/>
            <person name="Zhang F."/>
            <person name="Jiang W."/>
            <person name="Ma Y."/>
            <person name="Chen M."/>
            <person name="Hao X."/>
            <person name="Li L."/>
            <person name="Tang Y."/>
            <person name="Lv G."/>
            <person name="Zhou Y."/>
            <person name="Sun X."/>
            <person name="Brodelius P.E."/>
            <person name="Rose J.K.C."/>
            <person name="Tang K."/>
        </authorList>
    </citation>
    <scope>NUCLEOTIDE SEQUENCE [LARGE SCALE GENOMIC DNA]</scope>
    <source>
        <strain evidence="2">cv. Huhao1</strain>
        <tissue evidence="1">Leaf</tissue>
    </source>
</reference>
<dbReference type="PANTHER" id="PTHR31257">
    <property type="entry name" value="RICIN B-LIKE LECTIN EULS3"/>
    <property type="match status" value="1"/>
</dbReference>
<protein>
    <submittedName>
        <fullName evidence="1">Ricin B lectin domain-containing protein</fullName>
    </submittedName>
</protein>